<dbReference type="AlphaFoldDB" id="A0A0F4GSM0"/>
<sequence>MPADARLLVHAGASTSRKGDDQSRSQLRAYLNLGATHVARRLPTILPKSGSDGYDNHDRHEAMSEIDSAGHPDSTTWIDDTQLAHTALESQLFTGFAQPEVSAFFRRRSASAAAYPRSQMSDHVRSGQDVHPRSQNSARLSAGDDKRLSKRPRLEQYHASFGSWTGSPKHASPAHDDHTGQLFGVAGESAGDTAISNETTSELPTTYTLSDPASHSLNARPLLTQRSASDPGPTPSSREEALDSLRSIEVSPCKPVPDIIAPKEALKTVAPAQLFAKGVPSKDPELLPNASRLQAVEEMQMLSTAIRPSHPASSLARFTTHISPALQHLANDSGLSSAFRPVSSSRAINPLERGHWLVDCADWTPELQVKFWKTLETIIGEGNAGWGVWCSRGEEAPITMASQLPDSVQIDNAAPFGPVRVFCWGEVVKHVYLLLYVASSSKVRKLGLQWVDAEDLVVVQMQGTAGSAARGRRSAG</sequence>
<dbReference type="Proteomes" id="UP000033647">
    <property type="component" value="Unassembled WGS sequence"/>
</dbReference>
<comment type="caution">
    <text evidence="2">The sequence shown here is derived from an EMBL/GenBank/DDBJ whole genome shotgun (WGS) entry which is preliminary data.</text>
</comment>
<gene>
    <name evidence="2" type="ORF">TI39_contig345g00062</name>
</gene>
<dbReference type="OrthoDB" id="5395975at2759"/>
<reference evidence="2 3" key="1">
    <citation type="submission" date="2015-03" db="EMBL/GenBank/DDBJ databases">
        <title>RNA-seq based gene annotation and comparative genomics of four Zymoseptoria species reveal species-specific pathogenicity related genes and transposable element activity.</title>
        <authorList>
            <person name="Grandaubert J."/>
            <person name="Bhattacharyya A."/>
            <person name="Stukenbrock E.H."/>
        </authorList>
    </citation>
    <scope>NUCLEOTIDE SEQUENCE [LARGE SCALE GENOMIC DNA]</scope>
    <source>
        <strain evidence="2 3">Zb18110</strain>
    </source>
</reference>
<feature type="compositionally biased region" description="Basic and acidic residues" evidence="1">
    <location>
        <begin position="120"/>
        <end position="132"/>
    </location>
</feature>
<feature type="region of interest" description="Disordered" evidence="1">
    <location>
        <begin position="112"/>
        <end position="184"/>
    </location>
</feature>
<dbReference type="STRING" id="1047168.A0A0F4GSM0"/>
<name>A0A0F4GSM0_9PEZI</name>
<evidence type="ECO:0000313" key="2">
    <source>
        <dbReference type="EMBL" id="KJY00028.1"/>
    </source>
</evidence>
<protein>
    <submittedName>
        <fullName evidence="2">Uncharacterized protein</fullName>
    </submittedName>
</protein>
<evidence type="ECO:0000313" key="3">
    <source>
        <dbReference type="Proteomes" id="UP000033647"/>
    </source>
</evidence>
<organism evidence="2 3">
    <name type="scientific">Zymoseptoria brevis</name>
    <dbReference type="NCBI Taxonomy" id="1047168"/>
    <lineage>
        <taxon>Eukaryota</taxon>
        <taxon>Fungi</taxon>
        <taxon>Dikarya</taxon>
        <taxon>Ascomycota</taxon>
        <taxon>Pezizomycotina</taxon>
        <taxon>Dothideomycetes</taxon>
        <taxon>Dothideomycetidae</taxon>
        <taxon>Mycosphaerellales</taxon>
        <taxon>Mycosphaerellaceae</taxon>
        <taxon>Zymoseptoria</taxon>
    </lineage>
</organism>
<evidence type="ECO:0000256" key="1">
    <source>
        <dbReference type="SAM" id="MobiDB-lite"/>
    </source>
</evidence>
<keyword evidence="3" id="KW-1185">Reference proteome</keyword>
<feature type="compositionally biased region" description="Basic and acidic residues" evidence="1">
    <location>
        <begin position="142"/>
        <end position="156"/>
    </location>
</feature>
<feature type="region of interest" description="Disordered" evidence="1">
    <location>
        <begin position="1"/>
        <end position="24"/>
    </location>
</feature>
<accession>A0A0F4GSM0</accession>
<proteinExistence type="predicted"/>
<dbReference type="EMBL" id="LAFY01000337">
    <property type="protein sequence ID" value="KJY00028.1"/>
    <property type="molecule type" value="Genomic_DNA"/>
</dbReference>